<comment type="subcellular location">
    <subcellularLocation>
        <location evidence="1">Membrane</location>
        <topology evidence="1">Multi-pass membrane protein</topology>
    </subcellularLocation>
</comment>
<evidence type="ECO:0000256" key="9">
    <source>
        <dbReference type="SAM" id="Phobius"/>
    </source>
</evidence>
<dbReference type="Proteomes" id="UP000094819">
    <property type="component" value="Unassembled WGS sequence"/>
</dbReference>
<gene>
    <name evidence="11" type="ORF">L198_07058</name>
</gene>
<feature type="transmembrane region" description="Helical" evidence="9">
    <location>
        <begin position="394"/>
        <end position="418"/>
    </location>
</feature>
<keyword evidence="12" id="KW-1185">Reference proteome</keyword>
<dbReference type="PANTHER" id="PTHR48022:SF60">
    <property type="entry name" value="MAJOR FACILITATOR SUPERFAMILY (MFS) PROFILE DOMAIN-CONTAINING PROTEIN"/>
    <property type="match status" value="1"/>
</dbReference>
<evidence type="ECO:0000256" key="7">
    <source>
        <dbReference type="ARBA" id="ARBA00049119"/>
    </source>
</evidence>
<keyword evidence="4 9" id="KW-0812">Transmembrane</keyword>
<evidence type="ECO:0000313" key="12">
    <source>
        <dbReference type="Proteomes" id="UP000094819"/>
    </source>
</evidence>
<dbReference type="PANTHER" id="PTHR48022">
    <property type="entry name" value="PLASTIDIC GLUCOSE TRANSPORTER 4"/>
    <property type="match status" value="1"/>
</dbReference>
<evidence type="ECO:0000313" key="11">
    <source>
        <dbReference type="EMBL" id="ODN87431.1"/>
    </source>
</evidence>
<dbReference type="InterPro" id="IPR050360">
    <property type="entry name" value="MFS_Sugar_Transporters"/>
</dbReference>
<dbReference type="PROSITE" id="PS50850">
    <property type="entry name" value="MFS"/>
    <property type="match status" value="1"/>
</dbReference>
<evidence type="ECO:0000256" key="1">
    <source>
        <dbReference type="ARBA" id="ARBA00004141"/>
    </source>
</evidence>
<dbReference type="InterPro" id="IPR005828">
    <property type="entry name" value="MFS_sugar_transport-like"/>
</dbReference>
<evidence type="ECO:0000256" key="5">
    <source>
        <dbReference type="ARBA" id="ARBA00022989"/>
    </source>
</evidence>
<dbReference type="RefSeq" id="XP_019028991.1">
    <property type="nucleotide sequence ID" value="XM_019179073.1"/>
</dbReference>
<proteinExistence type="inferred from homology"/>
<evidence type="ECO:0000259" key="10">
    <source>
        <dbReference type="PROSITE" id="PS50850"/>
    </source>
</evidence>
<evidence type="ECO:0000256" key="6">
    <source>
        <dbReference type="ARBA" id="ARBA00023136"/>
    </source>
</evidence>
<dbReference type="InterPro" id="IPR036259">
    <property type="entry name" value="MFS_trans_sf"/>
</dbReference>
<organism evidence="11 12">
    <name type="scientific">Cryptococcus wingfieldii CBS 7118</name>
    <dbReference type="NCBI Taxonomy" id="1295528"/>
    <lineage>
        <taxon>Eukaryota</taxon>
        <taxon>Fungi</taxon>
        <taxon>Dikarya</taxon>
        <taxon>Basidiomycota</taxon>
        <taxon>Agaricomycotina</taxon>
        <taxon>Tremellomycetes</taxon>
        <taxon>Tremellales</taxon>
        <taxon>Cryptococcaceae</taxon>
        <taxon>Cryptococcus</taxon>
    </lineage>
</organism>
<protein>
    <submittedName>
        <fullName evidence="11">MFS quinate transporter QutD</fullName>
    </submittedName>
</protein>
<evidence type="ECO:0000256" key="2">
    <source>
        <dbReference type="ARBA" id="ARBA00010992"/>
    </source>
</evidence>
<dbReference type="GO" id="GO:0016020">
    <property type="term" value="C:membrane"/>
    <property type="evidence" value="ECO:0007669"/>
    <property type="project" value="UniProtKB-SubCell"/>
</dbReference>
<dbReference type="GO" id="GO:0005351">
    <property type="term" value="F:carbohydrate:proton symporter activity"/>
    <property type="evidence" value="ECO:0007669"/>
    <property type="project" value="TreeGrafter"/>
</dbReference>
<feature type="transmembrane region" description="Helical" evidence="9">
    <location>
        <begin position="291"/>
        <end position="312"/>
    </location>
</feature>
<dbReference type="InterPro" id="IPR020846">
    <property type="entry name" value="MFS_dom"/>
</dbReference>
<feature type="transmembrane region" description="Helical" evidence="9">
    <location>
        <begin position="122"/>
        <end position="146"/>
    </location>
</feature>
<dbReference type="NCBIfam" id="TIGR00879">
    <property type="entry name" value="SP"/>
    <property type="match status" value="1"/>
</dbReference>
<reference evidence="11 12" key="1">
    <citation type="submission" date="2016-06" db="EMBL/GenBank/DDBJ databases">
        <title>Evolution of pathogenesis and genome organization in the Tremellales.</title>
        <authorList>
            <person name="Cuomo C."/>
            <person name="Litvintseva A."/>
            <person name="Heitman J."/>
            <person name="Chen Y."/>
            <person name="Sun S."/>
            <person name="Springer D."/>
            <person name="Dromer F."/>
            <person name="Young S."/>
            <person name="Zeng Q."/>
            <person name="Chapman S."/>
            <person name="Gujja S."/>
            <person name="Saif S."/>
            <person name="Birren B."/>
        </authorList>
    </citation>
    <scope>NUCLEOTIDE SEQUENCE [LARGE SCALE GENOMIC DNA]</scope>
    <source>
        <strain evidence="11 12">CBS 7118</strain>
    </source>
</reference>
<feature type="transmembrane region" description="Helical" evidence="9">
    <location>
        <begin position="425"/>
        <end position="442"/>
    </location>
</feature>
<dbReference type="EMBL" id="AWGH01000028">
    <property type="protein sequence ID" value="ODN87431.1"/>
    <property type="molecule type" value="Genomic_DNA"/>
</dbReference>
<feature type="transmembrane region" description="Helical" evidence="9">
    <location>
        <begin position="462"/>
        <end position="480"/>
    </location>
</feature>
<keyword evidence="3 8" id="KW-0813">Transport</keyword>
<accession>A0A1E3II78</accession>
<dbReference type="AlphaFoldDB" id="A0A1E3II78"/>
<keyword evidence="6 9" id="KW-0472">Membrane</keyword>
<comment type="similarity">
    <text evidence="2 8">Belongs to the major facilitator superfamily. Sugar transporter (TC 2.A.1.1) family.</text>
</comment>
<dbReference type="PRINTS" id="PR00171">
    <property type="entry name" value="SUGRTRNSPORT"/>
</dbReference>
<dbReference type="SUPFAM" id="SSF103473">
    <property type="entry name" value="MFS general substrate transporter"/>
    <property type="match status" value="1"/>
</dbReference>
<feature type="transmembrane region" description="Helical" evidence="9">
    <location>
        <begin position="196"/>
        <end position="213"/>
    </location>
</feature>
<name>A0A1E3II78_9TREE</name>
<dbReference type="Gene3D" id="1.20.1250.20">
    <property type="entry name" value="MFS general substrate transporter like domains"/>
    <property type="match status" value="1"/>
</dbReference>
<dbReference type="GeneID" id="30196269"/>
<feature type="transmembrane region" description="Helical" evidence="9">
    <location>
        <begin position="356"/>
        <end position="374"/>
    </location>
</feature>
<comment type="catalytic activity">
    <reaction evidence="7">
        <text>myo-inositol(out) + H(+)(out) = myo-inositol(in) + H(+)(in)</text>
        <dbReference type="Rhea" id="RHEA:60364"/>
        <dbReference type="ChEBI" id="CHEBI:15378"/>
        <dbReference type="ChEBI" id="CHEBI:17268"/>
    </reaction>
</comment>
<keyword evidence="5 9" id="KW-1133">Transmembrane helix</keyword>
<evidence type="ECO:0000256" key="4">
    <source>
        <dbReference type="ARBA" id="ARBA00022692"/>
    </source>
</evidence>
<feature type="transmembrane region" description="Helical" evidence="9">
    <location>
        <begin position="20"/>
        <end position="40"/>
    </location>
</feature>
<feature type="transmembrane region" description="Helical" evidence="9">
    <location>
        <begin position="158"/>
        <end position="176"/>
    </location>
</feature>
<evidence type="ECO:0000256" key="8">
    <source>
        <dbReference type="RuleBase" id="RU003346"/>
    </source>
</evidence>
<dbReference type="InterPro" id="IPR003663">
    <property type="entry name" value="Sugar/inositol_transpt"/>
</dbReference>
<feature type="domain" description="Major facilitator superfamily (MFS) profile" evidence="10">
    <location>
        <begin position="23"/>
        <end position="484"/>
    </location>
</feature>
<comment type="caution">
    <text evidence="11">The sequence shown here is derived from an EMBL/GenBank/DDBJ whole genome shotgun (WGS) entry which is preliminary data.</text>
</comment>
<dbReference type="Pfam" id="PF00083">
    <property type="entry name" value="Sugar_tr"/>
    <property type="match status" value="1"/>
</dbReference>
<dbReference type="OrthoDB" id="508119at2759"/>
<dbReference type="FunFam" id="1.20.1250.20:FF:000026">
    <property type="entry name" value="MFS quinate transporter QutD"/>
    <property type="match status" value="1"/>
</dbReference>
<evidence type="ECO:0000256" key="3">
    <source>
        <dbReference type="ARBA" id="ARBA00022448"/>
    </source>
</evidence>
<feature type="transmembrane region" description="Helical" evidence="9">
    <location>
        <begin position="324"/>
        <end position="344"/>
    </location>
</feature>
<sequence>MAWKIVEDRPTPPEVYNWRLYSAALLIAWGAITFGYDGAFMGTTIARSSFNEYFQIDSLSASDYADVSSNITSCFQAAAFFGAAFSWALMETWGRKITLQVSTVIFIVGAILQTVPPKNLDYIYAGRSICGLAVGGITGTAVPAYISEQSVPSIRGRLTGLFEIAYQIGSLVGFWVNYGVSQHIDLASNVSWRLPMGIQLIPAGILMAGTFFLRESPLFYMKKDQDEKALEVLTYLRNLPADHPYIQEEISLYRERILHERAVVSGKPGLWGYLRGAGREVVLKGIRNRMALAFVMFMWQNYSGANAINYYSPTLFGSLGITDVNLYTGIYGLVKAIGSIIFYVYFIDTWGRRQPWMISSVACALCLTYVGVYVKVGHPSTRDVIDKSTKMGGTAATTMIMFYSVFWSFGANGLPWIITSEIYPLGLRGLCGAYAAMCQWLWQFVITKTTPKIFIAMGWGTWIFFAACLMGSAIWSYFFLPETKGLRLDEMDALFGFAGHKGSAFEHPDVYQAHDSKARKLERVEHREDVTKATELEEV</sequence>
<feature type="transmembrane region" description="Helical" evidence="9">
    <location>
        <begin position="97"/>
        <end position="116"/>
    </location>
</feature>